<accession>A0ABW3TIP6</accession>
<dbReference type="Proteomes" id="UP001597181">
    <property type="component" value="Unassembled WGS sequence"/>
</dbReference>
<keyword evidence="2" id="KW-0732">Signal</keyword>
<feature type="signal peptide" evidence="2">
    <location>
        <begin position="1"/>
        <end position="22"/>
    </location>
</feature>
<evidence type="ECO:0000256" key="2">
    <source>
        <dbReference type="SAM" id="SignalP"/>
    </source>
</evidence>
<evidence type="ECO:0000313" key="3">
    <source>
        <dbReference type="EMBL" id="MFD1200611.1"/>
    </source>
</evidence>
<sequence length="144" mass="15001">MKARLGTLVAAFVALATVQGLAGCAADACTTVGWSNVLKVKLTGETAALAMVQVCVAGDCAQIADGSRAEAPGPQRFELDLFDQREANVWPFDAGMTQPKRVTVLVLGPGGEVRSDTEVTPEWERVGGDERCGGPAEATVTVRP</sequence>
<dbReference type="EMBL" id="JBHTLY010000001">
    <property type="protein sequence ID" value="MFD1200611.1"/>
    <property type="molecule type" value="Genomic_DNA"/>
</dbReference>
<evidence type="ECO:0008006" key="5">
    <source>
        <dbReference type="Google" id="ProtNLM"/>
    </source>
</evidence>
<keyword evidence="4" id="KW-1185">Reference proteome</keyword>
<name>A0ABW3TIP6_9MICO</name>
<gene>
    <name evidence="3" type="ORF">ACFQ3U_01710</name>
</gene>
<reference evidence="4" key="1">
    <citation type="journal article" date="2019" name="Int. J. Syst. Evol. Microbiol.">
        <title>The Global Catalogue of Microorganisms (GCM) 10K type strain sequencing project: providing services to taxonomists for standard genome sequencing and annotation.</title>
        <authorList>
            <consortium name="The Broad Institute Genomics Platform"/>
            <consortium name="The Broad Institute Genome Sequencing Center for Infectious Disease"/>
            <person name="Wu L."/>
            <person name="Ma J."/>
        </authorList>
    </citation>
    <scope>NUCLEOTIDE SEQUENCE [LARGE SCALE GENOMIC DNA]</scope>
    <source>
        <strain evidence="4">CCUG 50213</strain>
    </source>
</reference>
<feature type="region of interest" description="Disordered" evidence="1">
    <location>
        <begin position="125"/>
        <end position="144"/>
    </location>
</feature>
<dbReference type="PROSITE" id="PS51257">
    <property type="entry name" value="PROKAR_LIPOPROTEIN"/>
    <property type="match status" value="1"/>
</dbReference>
<dbReference type="RefSeq" id="WP_343958972.1">
    <property type="nucleotide sequence ID" value="NZ_BAAAKZ010000003.1"/>
</dbReference>
<feature type="chain" id="PRO_5046007996" description="Secreted protein" evidence="2">
    <location>
        <begin position="23"/>
        <end position="144"/>
    </location>
</feature>
<evidence type="ECO:0000256" key="1">
    <source>
        <dbReference type="SAM" id="MobiDB-lite"/>
    </source>
</evidence>
<comment type="caution">
    <text evidence="3">The sequence shown here is derived from an EMBL/GenBank/DDBJ whole genome shotgun (WGS) entry which is preliminary data.</text>
</comment>
<organism evidence="3 4">
    <name type="scientific">Leucobacter albus</name>
    <dbReference type="NCBI Taxonomy" id="272210"/>
    <lineage>
        <taxon>Bacteria</taxon>
        <taxon>Bacillati</taxon>
        <taxon>Actinomycetota</taxon>
        <taxon>Actinomycetes</taxon>
        <taxon>Micrococcales</taxon>
        <taxon>Microbacteriaceae</taxon>
        <taxon>Leucobacter</taxon>
    </lineage>
</organism>
<protein>
    <recommendedName>
        <fullName evidence="5">Secreted protein</fullName>
    </recommendedName>
</protein>
<proteinExistence type="predicted"/>
<evidence type="ECO:0000313" key="4">
    <source>
        <dbReference type="Proteomes" id="UP001597181"/>
    </source>
</evidence>